<dbReference type="InterPro" id="IPR015424">
    <property type="entry name" value="PyrdxlP-dep_Trfase"/>
</dbReference>
<dbReference type="EMBL" id="JACBZN010000001">
    <property type="protein sequence ID" value="NYI38889.1"/>
    <property type="molecule type" value="Genomic_DNA"/>
</dbReference>
<dbReference type="Pfam" id="PF00266">
    <property type="entry name" value="Aminotran_5"/>
    <property type="match status" value="1"/>
</dbReference>
<dbReference type="GO" id="GO:0016829">
    <property type="term" value="F:lyase activity"/>
    <property type="evidence" value="ECO:0007669"/>
    <property type="project" value="UniProtKB-KW"/>
</dbReference>
<keyword evidence="2" id="KW-0032">Aminotransferase</keyword>
<accession>A0A8I0FZP1</accession>
<evidence type="ECO:0000313" key="4">
    <source>
        <dbReference type="Proteomes" id="UP000587211"/>
    </source>
</evidence>
<evidence type="ECO:0000259" key="1">
    <source>
        <dbReference type="Pfam" id="PF00266"/>
    </source>
</evidence>
<dbReference type="AlphaFoldDB" id="A0A8I0FZP1"/>
<gene>
    <name evidence="3" type="ORF">BJ975_002264</name>
    <name evidence="2" type="ORF">IDH50_16875</name>
</gene>
<reference evidence="2" key="2">
    <citation type="submission" date="2020-09" db="EMBL/GenBank/DDBJ databases">
        <title>Novel species in genus Aeromicrobium.</title>
        <authorList>
            <person name="Zhang G."/>
        </authorList>
    </citation>
    <scope>NUCLEOTIDE SEQUENCE</scope>
    <source>
        <strain evidence="2">SSW1-57</strain>
    </source>
</reference>
<dbReference type="PANTHER" id="PTHR43586">
    <property type="entry name" value="CYSTEINE DESULFURASE"/>
    <property type="match status" value="1"/>
</dbReference>
<organism evidence="2 5">
    <name type="scientific">Aeromicrobium tamlense</name>
    <dbReference type="NCBI Taxonomy" id="375541"/>
    <lineage>
        <taxon>Bacteria</taxon>
        <taxon>Bacillati</taxon>
        <taxon>Actinomycetota</taxon>
        <taxon>Actinomycetes</taxon>
        <taxon>Propionibacteriales</taxon>
        <taxon>Nocardioidaceae</taxon>
        <taxon>Aeromicrobium</taxon>
    </lineage>
</organism>
<evidence type="ECO:0000313" key="3">
    <source>
        <dbReference type="EMBL" id="NYI38889.1"/>
    </source>
</evidence>
<keyword evidence="3" id="KW-0456">Lyase</keyword>
<feature type="domain" description="Aminotransferase class V" evidence="1">
    <location>
        <begin position="77"/>
        <end position="287"/>
    </location>
</feature>
<keyword evidence="2" id="KW-0808">Transferase</keyword>
<name>A0A8I0FZP1_9ACTN</name>
<dbReference type="RefSeq" id="WP_179425993.1">
    <property type="nucleotide sequence ID" value="NZ_BAAAMP010000002.1"/>
</dbReference>
<dbReference type="GO" id="GO:0008483">
    <property type="term" value="F:transaminase activity"/>
    <property type="evidence" value="ECO:0007669"/>
    <property type="project" value="UniProtKB-KW"/>
</dbReference>
<keyword evidence="4" id="KW-1185">Reference proteome</keyword>
<dbReference type="Gene3D" id="3.40.640.10">
    <property type="entry name" value="Type I PLP-dependent aspartate aminotransferase-like (Major domain)"/>
    <property type="match status" value="1"/>
</dbReference>
<evidence type="ECO:0000313" key="5">
    <source>
        <dbReference type="Proteomes" id="UP000659061"/>
    </source>
</evidence>
<dbReference type="InterPro" id="IPR015422">
    <property type="entry name" value="PyrdxlP-dep_Trfase_small"/>
</dbReference>
<dbReference type="Proteomes" id="UP000587211">
    <property type="component" value="Unassembled WGS sequence"/>
</dbReference>
<evidence type="ECO:0000313" key="2">
    <source>
        <dbReference type="EMBL" id="MBD1271921.1"/>
    </source>
</evidence>
<dbReference type="EMBL" id="JACWMT010000004">
    <property type="protein sequence ID" value="MBD1271921.1"/>
    <property type="molecule type" value="Genomic_DNA"/>
</dbReference>
<dbReference type="Gene3D" id="3.90.1150.10">
    <property type="entry name" value="Aspartate Aminotransferase, domain 1"/>
    <property type="match status" value="1"/>
</dbReference>
<dbReference type="SUPFAM" id="SSF53383">
    <property type="entry name" value="PLP-dependent transferases"/>
    <property type="match status" value="1"/>
</dbReference>
<sequence length="343" mass="36183">MREAFGATFIGPEGYLNTAAYGLPPKATVDALERVHRGWAAGTVAGPDFDADIAAGRAAFATLAGVPVKSVAMGSSVAALLGPVASALPHGSRVLVPEGEFTSVSFPFAAHDGRGVTVTEVPLERLPELAADHDVVAVSTVQSADGAQVDLAALRAATEGSETLVILDATQQLGWLRLDLAWADVVVSSSYKWLLAPTGIAWASYAERMVERLVPHHANRYAGGAPWQTTYGLPLRLTDDARRFDISPSWFPVVGAATSLAWMATLDLDAVTAHNLDLAGRARAALDLPPLDSAIVSIPIEHAATRLQDAGLRASVRQGAARIAFHLYNDEEDLDRVVDALRA</sequence>
<dbReference type="PANTHER" id="PTHR43586:SF21">
    <property type="entry name" value="PYRIDOXAL PHOSPHATE (PLP)-DEPENDENT ASPARTATE AMINOTRANSFERASE SUPERFAMILY"/>
    <property type="match status" value="1"/>
</dbReference>
<dbReference type="Proteomes" id="UP000659061">
    <property type="component" value="Unassembled WGS sequence"/>
</dbReference>
<comment type="caution">
    <text evidence="2">The sequence shown here is derived from an EMBL/GenBank/DDBJ whole genome shotgun (WGS) entry which is preliminary data.</text>
</comment>
<protein>
    <submittedName>
        <fullName evidence="2">Aminotransferase class V-fold PLP-dependent enzyme</fullName>
    </submittedName>
    <submittedName>
        <fullName evidence="3">Selenocysteine lyase/cysteine desulfurase</fullName>
    </submittedName>
</protein>
<dbReference type="InterPro" id="IPR000192">
    <property type="entry name" value="Aminotrans_V_dom"/>
</dbReference>
<reference evidence="3 4" key="1">
    <citation type="submission" date="2020-07" db="EMBL/GenBank/DDBJ databases">
        <title>Sequencing the genomes of 1000 actinobacteria strains.</title>
        <authorList>
            <person name="Klenk H.-P."/>
        </authorList>
    </citation>
    <scope>NUCLEOTIDE SEQUENCE [LARGE SCALE GENOMIC DNA]</scope>
    <source>
        <strain evidence="3 4">DSM 19087</strain>
    </source>
</reference>
<dbReference type="InterPro" id="IPR015421">
    <property type="entry name" value="PyrdxlP-dep_Trfase_major"/>
</dbReference>
<proteinExistence type="predicted"/>